<dbReference type="PANTHER" id="PTHR10974:SF1">
    <property type="entry name" value="FI08016P-RELATED"/>
    <property type="match status" value="1"/>
</dbReference>
<keyword evidence="3" id="KW-1185">Reference proteome</keyword>
<keyword evidence="2" id="KW-0472">Membrane</keyword>
<dbReference type="Gene3D" id="3.40.720.10">
    <property type="entry name" value="Alkaline Phosphatase, subunit A"/>
    <property type="match status" value="1"/>
</dbReference>
<dbReference type="GO" id="GO:0005615">
    <property type="term" value="C:extracellular space"/>
    <property type="evidence" value="ECO:0007669"/>
    <property type="project" value="TreeGrafter"/>
</dbReference>
<evidence type="ECO:0000313" key="3">
    <source>
        <dbReference type="Proteomes" id="UP000095280"/>
    </source>
</evidence>
<dbReference type="InterPro" id="IPR004245">
    <property type="entry name" value="DUF229"/>
</dbReference>
<dbReference type="Pfam" id="PF02995">
    <property type="entry name" value="DUF229"/>
    <property type="match status" value="1"/>
</dbReference>
<dbReference type="FunFam" id="3.40.720.10:FF:000017">
    <property type="entry name" value="Predicted protein"/>
    <property type="match status" value="1"/>
</dbReference>
<feature type="compositionally biased region" description="Basic and acidic residues" evidence="1">
    <location>
        <begin position="44"/>
        <end position="56"/>
    </location>
</feature>
<dbReference type="SUPFAM" id="SSF53649">
    <property type="entry name" value="Alkaline phosphatase-like"/>
    <property type="match status" value="1"/>
</dbReference>
<keyword evidence="2" id="KW-1133">Transmembrane helix</keyword>
<sequence length="1185" mass="129741">FCFADKALHQIPERAGRRSCHNGRDVISIPDFEDGVRSGVTQKSVHDQVPERRGEDSALGSTLTDSGGGSLPKKLGSDRTPLEQLPSVLLAARSNKNECASQHHPLNADGDSLLDSQLNQIGVNSTPHFLKLISGPVLVATLDDHSRDFGLGLRRKGSSRRNLLVGSGHLLRRGFGLSSRGSSSRERRRAELLELPPAGPPGCLGTPVASASMPIGTVNTLGIREYVEQYHGLQVGEPDPHTQIRPKPLDRVASAGAQGRARQDKGCLTARTVIVTSLMLIFVTATLLQAVYERRSLLRRISPKTTKVSPTIRNSSGLSEADFIAILKTLPKETNGSSRCTPPDLPLYSRFIRDRRPAVIPADLCSKRGSPNWLRVSQSRVQLLSQFAAANCSAEPVLRLDDHTSKFGSAQPIRNGSELPSLGFRASCRSPDGTKHSSVYYGTRRLRDSQLPPLRPGDAKRDSIIILGLDSLSRLESLRSLVNASRLLRTQLGALSLLQYNILGDGTPAALVPILTGTRESDMPEARRGFKGARHLDEVMQFIFHKLKELGYLTLYGEEGSSFGTFQLRFLGFKNEPADFYLRPVLQKQEALQSHHICIGNEVAPARMLTAIKDMFSMYPDRPKFAFSFFSSLSHESKDLTPMDAELTDFLKWFVSENLISNTTLILMSDHGQRLGPLRNSMQGKLEESLPLMTVALSRQLEARLPRARQTLATNRNRLTIPTDIHRTLLSIAGSDATAAAAADKFRSYSLIDEEVPETRGCSEAGIPAHWCSCLSSEKMQHPESEQLPVRAAQFAVAQMNLATAGFRNACTELRLDSISEADVSVASLELSQRERRTDAAFAYEVRIRSLTAAGYVTVRFGTVPNAGLYEATLRFALRNGSAIATGRALDFELIGEISRTNRYGSAANCIAHRMPKGCYLGTRRLRVMSKLLPSGCRVRQRPDFRSRTRRNPASSIPRIRQLISVTMASSSVTTLAVTTSRVRAAGSGRSQESNAAAKQLPGVRLLTLMPMPAVSRYSRNQVSRSPMAADSESFDVLALTRMPHTLPRPGISEGFEASADPTGRLRCRDSWADPAGASQTFSSRPRPRSWMPDTINRPELTGSRGSSLTMGRGFESYTSSPAHPVIRSHEDSITCEYMRHPPSSLASLYWQNCRRSNSPARRSGAAEDSSTKTTGTVSEAPSAD</sequence>
<organism evidence="3 4">
    <name type="scientific">Macrostomum lignano</name>
    <dbReference type="NCBI Taxonomy" id="282301"/>
    <lineage>
        <taxon>Eukaryota</taxon>
        <taxon>Metazoa</taxon>
        <taxon>Spiralia</taxon>
        <taxon>Lophotrochozoa</taxon>
        <taxon>Platyhelminthes</taxon>
        <taxon>Rhabditophora</taxon>
        <taxon>Macrostomorpha</taxon>
        <taxon>Macrostomida</taxon>
        <taxon>Macrostomidae</taxon>
        <taxon>Macrostomum</taxon>
    </lineage>
</organism>
<evidence type="ECO:0000313" key="4">
    <source>
        <dbReference type="WBParaSite" id="maker-uti_cns_0016514-snap-gene-0.2-mRNA-1"/>
    </source>
</evidence>
<dbReference type="InterPro" id="IPR017850">
    <property type="entry name" value="Alkaline_phosphatase_core_sf"/>
</dbReference>
<proteinExistence type="predicted"/>
<reference evidence="4" key="1">
    <citation type="submission" date="2016-11" db="UniProtKB">
        <authorList>
            <consortium name="WormBaseParasite"/>
        </authorList>
    </citation>
    <scope>IDENTIFICATION</scope>
</reference>
<dbReference type="CDD" id="cd16021">
    <property type="entry name" value="ALP_like"/>
    <property type="match status" value="1"/>
</dbReference>
<keyword evidence="2" id="KW-0812">Transmembrane</keyword>
<name>A0A1I8ITT9_9PLAT</name>
<evidence type="ECO:0000256" key="2">
    <source>
        <dbReference type="SAM" id="Phobius"/>
    </source>
</evidence>
<feature type="region of interest" description="Disordered" evidence="1">
    <location>
        <begin position="1070"/>
        <end position="1124"/>
    </location>
</feature>
<evidence type="ECO:0000256" key="1">
    <source>
        <dbReference type="SAM" id="MobiDB-lite"/>
    </source>
</evidence>
<feature type="region of interest" description="Disordered" evidence="1">
    <location>
        <begin position="37"/>
        <end position="80"/>
    </location>
</feature>
<feature type="region of interest" description="Disordered" evidence="1">
    <location>
        <begin position="1157"/>
        <end position="1185"/>
    </location>
</feature>
<dbReference type="AlphaFoldDB" id="A0A1I8ITT9"/>
<feature type="transmembrane region" description="Helical" evidence="2">
    <location>
        <begin position="273"/>
        <end position="292"/>
    </location>
</feature>
<feature type="compositionally biased region" description="Polar residues" evidence="1">
    <location>
        <begin position="1172"/>
        <end position="1185"/>
    </location>
</feature>
<protein>
    <submittedName>
        <fullName evidence="4">Sulfatase domain-containing protein</fullName>
    </submittedName>
</protein>
<dbReference type="PANTHER" id="PTHR10974">
    <property type="entry name" value="FI08016P-RELATED"/>
    <property type="match status" value="1"/>
</dbReference>
<dbReference type="WBParaSite" id="maker-uti_cns_0016514-snap-gene-0.2-mRNA-1">
    <property type="protein sequence ID" value="maker-uti_cns_0016514-snap-gene-0.2-mRNA-1"/>
    <property type="gene ID" value="maker-uti_cns_0016514-snap-gene-0.2"/>
</dbReference>
<dbReference type="Proteomes" id="UP000095280">
    <property type="component" value="Unplaced"/>
</dbReference>
<accession>A0A1I8ITT9</accession>